<dbReference type="Pfam" id="PF10592">
    <property type="entry name" value="AIPR"/>
    <property type="match status" value="1"/>
</dbReference>
<dbReference type="Proteomes" id="UP000238877">
    <property type="component" value="Unassembled WGS sequence"/>
</dbReference>
<sequence>MGGNFINMDRKFTFLNDFEGQKKFKEDYKDNALLLYALQLRFDIEDIDAVAADALTDGANDKKCDLIFVERELGVAVVAQSYNKVNPNMDDTAKGNKASDLNTAAAWVFKDEVEKVPSTIRDAVIELREAIKAQEISTIYFWYVHNLDETKNSIVEEEMYTMQEQVQAVVDTKYSSDSIRISAMEVGLNTIQKWYDTSTRRITIEDEIDVDCKEGFEIQTDKWRSFVTAVSGKWLRQLFLEKGEDLFSGNPRSYLGRGRKNTINSGIITSVQEEPQNFWVYNNGVTALVNDFEYDKKLLIKGITIINGAQTTGAISTPEEIQIKDDFYIPCRFIVCSDKTIIDSIINNNNKQNKILPSDLRSNDKQQERLRKEFKKYSDLFYNGGRRDDKKVRNKVVFDPYFVAQTLLAYHGDSVTAYNGKQRIWEDDKLYTSIFMDQLSAEHIIFVYSLSKAIDTFKNKLRDKGANRTETENKQIAFLSKRGSKMLLIATISSCLEDLIGRKINDKWKLSFKNNSDFEQLKEYWEEIISIIISFNVNLGPALEGGLKNKELVKEKVQSVKDIVSSFKNSYSKMLETIINEIEY</sequence>
<name>A0A2S7ZRB0_9FIRM</name>
<dbReference type="AlphaFoldDB" id="A0A2S7ZRB0"/>
<dbReference type="InterPro" id="IPR018891">
    <property type="entry name" value="AIPR_C"/>
</dbReference>
<evidence type="ECO:0000313" key="3">
    <source>
        <dbReference type="Proteomes" id="UP000238877"/>
    </source>
</evidence>
<organism evidence="2 3">
    <name type="scientific">Veillonella tobetsuensis</name>
    <dbReference type="NCBI Taxonomy" id="1110546"/>
    <lineage>
        <taxon>Bacteria</taxon>
        <taxon>Bacillati</taxon>
        <taxon>Bacillota</taxon>
        <taxon>Negativicutes</taxon>
        <taxon>Veillonellales</taxon>
        <taxon>Veillonellaceae</taxon>
        <taxon>Veillonella</taxon>
    </lineage>
</organism>
<reference evidence="2 3" key="1">
    <citation type="submission" date="2018-01" db="EMBL/GenBank/DDBJ databases">
        <title>Draft genome sequences of clinical isolates and type strains of oral Veillonella including Veillonella infantum sp., nov.</title>
        <authorList>
            <person name="Mashima I."/>
            <person name="Liao Y.-C."/>
            <person name="Sabharwal A."/>
            <person name="Haase E.M."/>
            <person name="Nakazawa F."/>
            <person name="Scannapieco F.A."/>
        </authorList>
    </citation>
    <scope>NUCLEOTIDE SEQUENCE [LARGE SCALE GENOMIC DNA]</scope>
    <source>
        <strain evidence="2 3">Y6</strain>
    </source>
</reference>
<evidence type="ECO:0000313" key="2">
    <source>
        <dbReference type="EMBL" id="PQL25779.1"/>
    </source>
</evidence>
<gene>
    <name evidence="2" type="ORF">VTHSUH11_02170</name>
</gene>
<comment type="caution">
    <text evidence="2">The sequence shown here is derived from an EMBL/GenBank/DDBJ whole genome shotgun (WGS) entry which is preliminary data.</text>
</comment>
<accession>A0A2S7ZRB0</accession>
<dbReference type="EMBL" id="PPDF01000005">
    <property type="protein sequence ID" value="PQL25779.1"/>
    <property type="molecule type" value="Genomic_DNA"/>
</dbReference>
<proteinExistence type="predicted"/>
<evidence type="ECO:0000259" key="1">
    <source>
        <dbReference type="Pfam" id="PF10592"/>
    </source>
</evidence>
<protein>
    <recommendedName>
        <fullName evidence="1">Abortive phage infection protein C-terminal domain-containing protein</fullName>
    </recommendedName>
</protein>
<feature type="domain" description="Abortive phage infection protein C-terminal" evidence="1">
    <location>
        <begin position="247"/>
        <end position="531"/>
    </location>
</feature>